<dbReference type="Proteomes" id="UP000807353">
    <property type="component" value="Unassembled WGS sequence"/>
</dbReference>
<dbReference type="Pfam" id="PF14634">
    <property type="entry name" value="zf-RING_5"/>
    <property type="match status" value="1"/>
</dbReference>
<protein>
    <recommendedName>
        <fullName evidence="6">RING-type domain-containing protein</fullName>
    </recommendedName>
</protein>
<dbReference type="SUPFAM" id="SSF57850">
    <property type="entry name" value="RING/U-box"/>
    <property type="match status" value="1"/>
</dbReference>
<reference evidence="7" key="1">
    <citation type="submission" date="2020-11" db="EMBL/GenBank/DDBJ databases">
        <authorList>
            <consortium name="DOE Joint Genome Institute"/>
            <person name="Ahrendt S."/>
            <person name="Riley R."/>
            <person name="Andreopoulos W."/>
            <person name="Labutti K."/>
            <person name="Pangilinan J."/>
            <person name="Ruiz-Duenas F.J."/>
            <person name="Barrasa J.M."/>
            <person name="Sanchez-Garcia M."/>
            <person name="Camarero S."/>
            <person name="Miyauchi S."/>
            <person name="Serrano A."/>
            <person name="Linde D."/>
            <person name="Babiker R."/>
            <person name="Drula E."/>
            <person name="Ayuso-Fernandez I."/>
            <person name="Pacheco R."/>
            <person name="Padilla G."/>
            <person name="Ferreira P."/>
            <person name="Barriuso J."/>
            <person name="Kellner H."/>
            <person name="Castanera R."/>
            <person name="Alfaro M."/>
            <person name="Ramirez L."/>
            <person name="Pisabarro A.G."/>
            <person name="Kuo A."/>
            <person name="Tritt A."/>
            <person name="Lipzen A."/>
            <person name="He G."/>
            <person name="Yan M."/>
            <person name="Ng V."/>
            <person name="Cullen D."/>
            <person name="Martin F."/>
            <person name="Rosso M.-N."/>
            <person name="Henrissat B."/>
            <person name="Hibbett D."/>
            <person name="Martinez A.T."/>
            <person name="Grigoriev I.V."/>
        </authorList>
    </citation>
    <scope>NUCLEOTIDE SEQUENCE</scope>
    <source>
        <strain evidence="7">CBS 247.69</strain>
    </source>
</reference>
<evidence type="ECO:0000256" key="1">
    <source>
        <dbReference type="ARBA" id="ARBA00022723"/>
    </source>
</evidence>
<feature type="coiled-coil region" evidence="5">
    <location>
        <begin position="156"/>
        <end position="183"/>
    </location>
</feature>
<keyword evidence="1" id="KW-0479">Metal-binding</keyword>
<organism evidence="7 8">
    <name type="scientific">Collybia nuda</name>
    <dbReference type="NCBI Taxonomy" id="64659"/>
    <lineage>
        <taxon>Eukaryota</taxon>
        <taxon>Fungi</taxon>
        <taxon>Dikarya</taxon>
        <taxon>Basidiomycota</taxon>
        <taxon>Agaricomycotina</taxon>
        <taxon>Agaricomycetes</taxon>
        <taxon>Agaricomycetidae</taxon>
        <taxon>Agaricales</taxon>
        <taxon>Tricholomatineae</taxon>
        <taxon>Clitocybaceae</taxon>
        <taxon>Collybia</taxon>
    </lineage>
</organism>
<name>A0A9P5XRN0_9AGAR</name>
<dbReference type="InterPro" id="IPR001841">
    <property type="entry name" value="Znf_RING"/>
</dbReference>
<evidence type="ECO:0000313" key="8">
    <source>
        <dbReference type="Proteomes" id="UP000807353"/>
    </source>
</evidence>
<gene>
    <name evidence="7" type="ORF">BDZ94DRAFT_1177982</name>
</gene>
<dbReference type="PROSITE" id="PS50089">
    <property type="entry name" value="ZF_RING_2"/>
    <property type="match status" value="1"/>
</dbReference>
<dbReference type="InterPro" id="IPR013083">
    <property type="entry name" value="Znf_RING/FYVE/PHD"/>
</dbReference>
<dbReference type="SMART" id="SM00184">
    <property type="entry name" value="RING"/>
    <property type="match status" value="1"/>
</dbReference>
<evidence type="ECO:0000256" key="5">
    <source>
        <dbReference type="SAM" id="Coils"/>
    </source>
</evidence>
<dbReference type="PROSITE" id="PS00518">
    <property type="entry name" value="ZF_RING_1"/>
    <property type="match status" value="1"/>
</dbReference>
<evidence type="ECO:0000259" key="6">
    <source>
        <dbReference type="PROSITE" id="PS50089"/>
    </source>
</evidence>
<evidence type="ECO:0000313" key="7">
    <source>
        <dbReference type="EMBL" id="KAF9456318.1"/>
    </source>
</evidence>
<evidence type="ECO:0000256" key="4">
    <source>
        <dbReference type="PROSITE-ProRule" id="PRU00175"/>
    </source>
</evidence>
<dbReference type="AlphaFoldDB" id="A0A9P5XRN0"/>
<dbReference type="GO" id="GO:0008270">
    <property type="term" value="F:zinc ion binding"/>
    <property type="evidence" value="ECO:0007669"/>
    <property type="project" value="UniProtKB-KW"/>
</dbReference>
<dbReference type="InterPro" id="IPR017907">
    <property type="entry name" value="Znf_RING_CS"/>
</dbReference>
<feature type="domain" description="RING-type" evidence="6">
    <location>
        <begin position="10"/>
        <end position="50"/>
    </location>
</feature>
<comment type="caution">
    <text evidence="7">The sequence shown here is derived from an EMBL/GenBank/DDBJ whole genome shotgun (WGS) entry which is preliminary data.</text>
</comment>
<accession>A0A9P5XRN0</accession>
<evidence type="ECO:0000256" key="3">
    <source>
        <dbReference type="ARBA" id="ARBA00022833"/>
    </source>
</evidence>
<evidence type="ECO:0000256" key="2">
    <source>
        <dbReference type="ARBA" id="ARBA00022771"/>
    </source>
</evidence>
<keyword evidence="3" id="KW-0862">Zinc</keyword>
<proteinExistence type="predicted"/>
<sequence>MLSVGPGSACDVCLEPFGPDVKAPCSIQCGHVFCVTCLHQMVQSSCPLCRNHFDQRTVVKLHVDMDTVVSTCPTSAQQEARRLQEAIANVANEGTTEARLRQLIADATEFLATQPRDMACLPCASTLNFSDLRVTHRMIAYLCEVKSRQRIQRGELDEHKLQITQLNKEKEELAHEKEELLRSIEVAASIRRDEKETALAVELSLRDHCARAHAAYGTMVE</sequence>
<keyword evidence="8" id="KW-1185">Reference proteome</keyword>
<keyword evidence="5" id="KW-0175">Coiled coil</keyword>
<dbReference type="Gene3D" id="3.30.40.10">
    <property type="entry name" value="Zinc/RING finger domain, C3HC4 (zinc finger)"/>
    <property type="match status" value="1"/>
</dbReference>
<dbReference type="OrthoDB" id="6105938at2759"/>
<dbReference type="EMBL" id="MU150437">
    <property type="protein sequence ID" value="KAF9456318.1"/>
    <property type="molecule type" value="Genomic_DNA"/>
</dbReference>
<keyword evidence="2 4" id="KW-0863">Zinc-finger</keyword>